<proteinExistence type="predicted"/>
<protein>
    <submittedName>
        <fullName evidence="1">Uncharacterized protein</fullName>
    </submittedName>
</protein>
<name>A0ACC0Q9V5_RHOML</name>
<reference evidence="1" key="1">
    <citation type="submission" date="2022-02" db="EMBL/GenBank/DDBJ databases">
        <title>Plant Genome Project.</title>
        <authorList>
            <person name="Zhang R.-G."/>
        </authorList>
    </citation>
    <scope>NUCLEOTIDE SEQUENCE</scope>
    <source>
        <strain evidence="1">AT1</strain>
    </source>
</reference>
<gene>
    <name evidence="1" type="ORF">RHMOL_Rhmol01G0320300</name>
</gene>
<dbReference type="EMBL" id="CM046388">
    <property type="protein sequence ID" value="KAI8574007.1"/>
    <property type="molecule type" value="Genomic_DNA"/>
</dbReference>
<organism evidence="1 2">
    <name type="scientific">Rhododendron molle</name>
    <name type="common">Chinese azalea</name>
    <name type="synonym">Azalea mollis</name>
    <dbReference type="NCBI Taxonomy" id="49168"/>
    <lineage>
        <taxon>Eukaryota</taxon>
        <taxon>Viridiplantae</taxon>
        <taxon>Streptophyta</taxon>
        <taxon>Embryophyta</taxon>
        <taxon>Tracheophyta</taxon>
        <taxon>Spermatophyta</taxon>
        <taxon>Magnoliopsida</taxon>
        <taxon>eudicotyledons</taxon>
        <taxon>Gunneridae</taxon>
        <taxon>Pentapetalae</taxon>
        <taxon>asterids</taxon>
        <taxon>Ericales</taxon>
        <taxon>Ericaceae</taxon>
        <taxon>Ericoideae</taxon>
        <taxon>Rhodoreae</taxon>
        <taxon>Rhododendron</taxon>
    </lineage>
</organism>
<keyword evidence="2" id="KW-1185">Reference proteome</keyword>
<sequence>MDTKISNPQNKETPSSPSVDIVMETPPLPQTSHDQGSLHSHNAKLSFKAALVQPKRLSQDEIEKRIAEFGESDDENEDMEDNDTPPTKSKIKITFSKERLKRSRAQWRGCLIIKLLGKNLGFKPLMDRIHRLWNLEGTIVPIDVEMQKLMLKDDKERRIFDPEIEALLHTEIVWWAEGACMKIKINEATGGGQYQHRVKLKPLEKPPVYHRRIFRLLDLAAGSSLDETSIMPNFNILIWNCRGAGNDNFKRHFSELIRTHKPKIVGILETKVTFRKMGLFFKHLGFSGFAYVDPYGRAGGIWIVWDTSKVSLNITHASSQAIHTEITKDGFEDWVLSTVYASPDPKNRDILWEEMDIQAHSSNKPWLVAGDLNDTLNSSERRSFAVDSSSSQRRKFVGHVNNCNLVDLGFSGPKFTWNNGRKGMANVQKRLDRALCNEEWRNLFPEGMVQTLLRTYSDHSPILIHVFGKNRFNPIRRPFRMEAAWFTNPSFEHIVANAWQGSNIFDCIKQVSKDGMAWNKDVFGNIFRRKRWVLARLEGVQKSMDYRFSHSLQCFEKDLITEFNEILTQEEILWFQKSRAK</sequence>
<comment type="caution">
    <text evidence="1">The sequence shown here is derived from an EMBL/GenBank/DDBJ whole genome shotgun (WGS) entry which is preliminary data.</text>
</comment>
<evidence type="ECO:0000313" key="1">
    <source>
        <dbReference type="EMBL" id="KAI8574007.1"/>
    </source>
</evidence>
<accession>A0ACC0Q9V5</accession>
<evidence type="ECO:0000313" key="2">
    <source>
        <dbReference type="Proteomes" id="UP001062846"/>
    </source>
</evidence>
<dbReference type="Proteomes" id="UP001062846">
    <property type="component" value="Chromosome 1"/>
</dbReference>